<evidence type="ECO:0000256" key="4">
    <source>
        <dbReference type="SAM" id="MobiDB-lite"/>
    </source>
</evidence>
<dbReference type="GO" id="GO:0016151">
    <property type="term" value="F:nickel cation binding"/>
    <property type="evidence" value="ECO:0007669"/>
    <property type="project" value="UniProtKB-UniRule"/>
</dbReference>
<comment type="function">
    <text evidence="3">Required for maturation of urease via the functional incorporation of the urease nickel metallocenter.</text>
</comment>
<feature type="region of interest" description="Disordered" evidence="4">
    <location>
        <begin position="1"/>
        <end position="20"/>
    </location>
</feature>
<organism evidence="5 6">
    <name type="scientific">Deinococcus marmoris</name>
    <dbReference type="NCBI Taxonomy" id="249408"/>
    <lineage>
        <taxon>Bacteria</taxon>
        <taxon>Thermotogati</taxon>
        <taxon>Deinococcota</taxon>
        <taxon>Deinococci</taxon>
        <taxon>Deinococcales</taxon>
        <taxon>Deinococcaceae</taxon>
        <taxon>Deinococcus</taxon>
    </lineage>
</organism>
<comment type="similarity">
    <text evidence="1 3">Belongs to the UreD family.</text>
</comment>
<keyword evidence="2 3" id="KW-0143">Chaperone</keyword>
<name>A0A1U7P3D6_9DEIO</name>
<dbReference type="InterPro" id="IPR002669">
    <property type="entry name" value="UreD"/>
</dbReference>
<proteinExistence type="inferred from homology"/>
<dbReference type="AlphaFoldDB" id="A0A1U7P3D6"/>
<keyword evidence="6" id="KW-1185">Reference proteome</keyword>
<dbReference type="HAMAP" id="MF_01384">
    <property type="entry name" value="UreD"/>
    <property type="match status" value="1"/>
</dbReference>
<sequence length="277" mass="29686">MTATQAGQTPVSPLGQQTRTGTLHLTFEQVDGRTVLMREFQKAPLMIVRPFALPCGTLSVFVVNPTGGLLGGDHNDIQIRVGPGARALILTQSATRVHPSPTGAAATQTVQLSVAQGGRLEYYPERTIPFAGSRLVQTLHATLEPGAELGLTETLASGRVHSGERLAFAEYRSRTEVWQGSRHVYLDHLRLTPGPHTRTPGIWHDLDYAASGVFVGPGTVQDWPAEPGQLASGRSAGGAVWLRAAAAQGLRLDASLHTARQSLRQQLFGATALQIRR</sequence>
<comment type="subunit">
    <text evidence="3">UreD, UreF and UreG form a complex that acts as a GTP-hydrolysis-dependent molecular chaperone, activating the urease apoprotein by helping to assemble the nickel containing metallocenter of UreC. The UreE protein probably delivers the nickel.</text>
</comment>
<evidence type="ECO:0000313" key="6">
    <source>
        <dbReference type="Proteomes" id="UP000186607"/>
    </source>
</evidence>
<accession>A0A1U7P3D6</accession>
<gene>
    <name evidence="3" type="primary">ureD</name>
    <name evidence="5" type="ORF">BOO71_0002056</name>
</gene>
<dbReference type="Pfam" id="PF01774">
    <property type="entry name" value="UreD"/>
    <property type="match status" value="1"/>
</dbReference>
<evidence type="ECO:0000256" key="2">
    <source>
        <dbReference type="ARBA" id="ARBA00023186"/>
    </source>
</evidence>
<evidence type="ECO:0000256" key="3">
    <source>
        <dbReference type="HAMAP-Rule" id="MF_01384"/>
    </source>
</evidence>
<reference evidence="5 6" key="1">
    <citation type="submission" date="2017-01" db="EMBL/GenBank/DDBJ databases">
        <title>Genome Analysis of Deinococcus marmoris KOPRI26562.</title>
        <authorList>
            <person name="Kim J.H."/>
            <person name="Oh H.-M."/>
        </authorList>
    </citation>
    <scope>NUCLEOTIDE SEQUENCE [LARGE SCALE GENOMIC DNA]</scope>
    <source>
        <strain evidence="5 6">KOPRI26562</strain>
    </source>
</reference>
<dbReference type="GO" id="GO:0005737">
    <property type="term" value="C:cytoplasm"/>
    <property type="evidence" value="ECO:0007669"/>
    <property type="project" value="UniProtKB-SubCell"/>
</dbReference>
<dbReference type="PANTHER" id="PTHR33643:SF1">
    <property type="entry name" value="UREASE ACCESSORY PROTEIN D"/>
    <property type="match status" value="1"/>
</dbReference>
<dbReference type="Proteomes" id="UP000186607">
    <property type="component" value="Unassembled WGS sequence"/>
</dbReference>
<keyword evidence="3" id="KW-0996">Nickel insertion</keyword>
<evidence type="ECO:0000313" key="5">
    <source>
        <dbReference type="EMBL" id="OLV19682.1"/>
    </source>
</evidence>
<dbReference type="RefSeq" id="WP_075830587.1">
    <property type="nucleotide sequence ID" value="NZ_MSTI01000024.1"/>
</dbReference>
<comment type="caution">
    <text evidence="5">The sequence shown here is derived from an EMBL/GenBank/DDBJ whole genome shotgun (WGS) entry which is preliminary data.</text>
</comment>
<evidence type="ECO:0000256" key="1">
    <source>
        <dbReference type="ARBA" id="ARBA00007177"/>
    </source>
</evidence>
<dbReference type="EMBL" id="MSTI01000024">
    <property type="protein sequence ID" value="OLV19682.1"/>
    <property type="molecule type" value="Genomic_DNA"/>
</dbReference>
<protein>
    <recommendedName>
        <fullName evidence="3">Urease accessory protein UreD</fullName>
    </recommendedName>
</protein>
<comment type="subcellular location">
    <subcellularLocation>
        <location evidence="3">Cytoplasm</location>
    </subcellularLocation>
</comment>
<dbReference type="STRING" id="249408.BOO71_0002056"/>
<dbReference type="OrthoDB" id="5328682at2"/>
<dbReference type="PANTHER" id="PTHR33643">
    <property type="entry name" value="UREASE ACCESSORY PROTEIN D"/>
    <property type="match status" value="1"/>
</dbReference>
<keyword evidence="3" id="KW-0963">Cytoplasm</keyword>